<dbReference type="InterPro" id="IPR018062">
    <property type="entry name" value="HTH_AraC-typ_CS"/>
</dbReference>
<dbReference type="SUPFAM" id="SSF53822">
    <property type="entry name" value="Periplasmic binding protein-like I"/>
    <property type="match status" value="1"/>
</dbReference>
<dbReference type="InterPro" id="IPR046335">
    <property type="entry name" value="LacI/GalR-like_sensor"/>
</dbReference>
<dbReference type="Pfam" id="PF13377">
    <property type="entry name" value="Peripla_BP_3"/>
    <property type="match status" value="1"/>
</dbReference>
<evidence type="ECO:0000256" key="1">
    <source>
        <dbReference type="ARBA" id="ARBA00023015"/>
    </source>
</evidence>
<keyword evidence="1" id="KW-0805">Transcription regulation</keyword>
<dbReference type="InterPro" id="IPR018060">
    <property type="entry name" value="HTH_AraC"/>
</dbReference>
<evidence type="ECO:0000256" key="3">
    <source>
        <dbReference type="ARBA" id="ARBA00023163"/>
    </source>
</evidence>
<protein>
    <submittedName>
        <fullName evidence="5">XylR family transcriptional regulator</fullName>
    </submittedName>
</protein>
<evidence type="ECO:0000259" key="4">
    <source>
        <dbReference type="PROSITE" id="PS01124"/>
    </source>
</evidence>
<dbReference type="CDD" id="cd01543">
    <property type="entry name" value="PBP1_XylR"/>
    <property type="match status" value="1"/>
</dbReference>
<dbReference type="RefSeq" id="WP_244771709.1">
    <property type="nucleotide sequence ID" value="NZ_CP094929.1"/>
</dbReference>
<evidence type="ECO:0000256" key="2">
    <source>
        <dbReference type="ARBA" id="ARBA00023125"/>
    </source>
</evidence>
<keyword evidence="6" id="KW-1185">Reference proteome</keyword>
<dbReference type="InterPro" id="IPR020449">
    <property type="entry name" value="Tscrpt_reg_AraC-type_HTH"/>
</dbReference>
<dbReference type="PANTHER" id="PTHR30146:SF24">
    <property type="entry name" value="XYLOSE OPERON REGULATORY PROTEIN"/>
    <property type="match status" value="1"/>
</dbReference>
<dbReference type="Proteomes" id="UP000829708">
    <property type="component" value="Chromosome"/>
</dbReference>
<name>A0ABY4D7P8_9SPIR</name>
<gene>
    <name evidence="5" type="ORF">MUG09_12210</name>
</gene>
<keyword evidence="2" id="KW-0238">DNA-binding</keyword>
<sequence length="378" mass="42411">MKQIGLKLRFQDGYDMAVASGVVQYARAKGDWQVRGQGPWFFSLDQEALSECDALIARIEDDQEALFCASLGIPVVDIAGSSSLKLFSQVRNDDYQTGVSAGTYLKKLGSKNVGWCGVDHVHWARERFVGFASSVSMNPSDIVSFSRPLGWWRQLYEPSVELDAWLQTLKKPISLFCCNDLSAMKVELACQRLSINIPIEVMVLGVDNETLLCELASPSISSIQPDCKTIGYEASAMLDAMLGGRQSGMHIRRIAPGPVTERESTRLVLCEDEQVADALRLIKARATSGLTASDVADEATICRRALEMRFRRYRKRTIWEEITTEKLEQACLLLKQSNATITQISEQCGFGSIHRFYSLFKRAYRMTPSQFRSKKLRF</sequence>
<reference evidence="6" key="1">
    <citation type="journal article" date="2024" name="J Bioinform Genom">
        <title>Complete genome sequence of the type strain bacterium Sphaerochaeta associata GLS2t (VKM B-2742)t.</title>
        <authorList>
            <person name="Troshina O.Y."/>
            <person name="Tepeeva A.N."/>
            <person name="Arzamasceva V.O."/>
            <person name="Whitman W.B."/>
            <person name="Varghese N."/>
            <person name="Shapiro N."/>
            <person name="Woyke T."/>
            <person name="Kripides N.C."/>
            <person name="Vasilenko O.V."/>
        </authorList>
    </citation>
    <scope>NUCLEOTIDE SEQUENCE [LARGE SCALE GENOMIC DNA]</scope>
    <source>
        <strain evidence="6">GLS2T</strain>
    </source>
</reference>
<accession>A0ABY4D7P8</accession>
<dbReference type="PRINTS" id="PR00032">
    <property type="entry name" value="HTHARAC"/>
</dbReference>
<proteinExistence type="predicted"/>
<dbReference type="EMBL" id="CP094929">
    <property type="protein sequence ID" value="UOM50318.1"/>
    <property type="molecule type" value="Genomic_DNA"/>
</dbReference>
<dbReference type="Pfam" id="PF12833">
    <property type="entry name" value="HTH_18"/>
    <property type="match status" value="1"/>
</dbReference>
<feature type="domain" description="HTH araC/xylS-type" evidence="4">
    <location>
        <begin position="276"/>
        <end position="374"/>
    </location>
</feature>
<dbReference type="SMART" id="SM00342">
    <property type="entry name" value="HTH_ARAC"/>
    <property type="match status" value="1"/>
</dbReference>
<evidence type="ECO:0000313" key="5">
    <source>
        <dbReference type="EMBL" id="UOM50318.1"/>
    </source>
</evidence>
<dbReference type="Gene3D" id="3.40.50.2300">
    <property type="match status" value="2"/>
</dbReference>
<dbReference type="Gene3D" id="1.10.10.60">
    <property type="entry name" value="Homeodomain-like"/>
    <property type="match status" value="1"/>
</dbReference>
<dbReference type="PANTHER" id="PTHR30146">
    <property type="entry name" value="LACI-RELATED TRANSCRIPTIONAL REPRESSOR"/>
    <property type="match status" value="1"/>
</dbReference>
<organism evidence="5 6">
    <name type="scientific">Sphaerochaeta associata</name>
    <dbReference type="NCBI Taxonomy" id="1129264"/>
    <lineage>
        <taxon>Bacteria</taxon>
        <taxon>Pseudomonadati</taxon>
        <taxon>Spirochaetota</taxon>
        <taxon>Spirochaetia</taxon>
        <taxon>Spirochaetales</taxon>
        <taxon>Sphaerochaetaceae</taxon>
        <taxon>Sphaerochaeta</taxon>
    </lineage>
</organism>
<dbReference type="SUPFAM" id="SSF46689">
    <property type="entry name" value="Homeodomain-like"/>
    <property type="match status" value="1"/>
</dbReference>
<dbReference type="PROSITE" id="PS00041">
    <property type="entry name" value="HTH_ARAC_FAMILY_1"/>
    <property type="match status" value="1"/>
</dbReference>
<dbReference type="PROSITE" id="PS01124">
    <property type="entry name" value="HTH_ARAC_FAMILY_2"/>
    <property type="match status" value="1"/>
</dbReference>
<keyword evidence="3" id="KW-0804">Transcription</keyword>
<dbReference type="InterPro" id="IPR028082">
    <property type="entry name" value="Peripla_BP_I"/>
</dbReference>
<dbReference type="InterPro" id="IPR009057">
    <property type="entry name" value="Homeodomain-like_sf"/>
</dbReference>
<evidence type="ECO:0000313" key="6">
    <source>
        <dbReference type="Proteomes" id="UP000829708"/>
    </source>
</evidence>